<keyword evidence="14" id="KW-0119">Carbohydrate metabolism</keyword>
<dbReference type="GO" id="GO:0005576">
    <property type="term" value="C:extracellular region"/>
    <property type="evidence" value="ECO:0007669"/>
    <property type="project" value="TreeGrafter"/>
</dbReference>
<comment type="function">
    <text evidence="18">GPI-anchored chitinase involved in the degradation of chitin, a component of the cell walls of fungi and exoskeletal elements of some animals (including worms and arthropods). Required to reshape the cell wall at the sites where cell wall remodeling and/or cell wall maturation actively take place such as sites of conidia formation.</text>
</comment>
<feature type="non-terminal residue" evidence="24">
    <location>
        <position position="556"/>
    </location>
</feature>
<dbReference type="GeneID" id="37061668"/>
<keyword evidence="5" id="KW-1003">Cell membrane</keyword>
<dbReference type="GO" id="GO:0098552">
    <property type="term" value="C:side of membrane"/>
    <property type="evidence" value="ECO:0007669"/>
    <property type="project" value="UniProtKB-KW"/>
</dbReference>
<gene>
    <name evidence="24" type="ORF">BO70DRAFT_293214</name>
</gene>
<comment type="similarity">
    <text evidence="19">Belongs to the glycosyl hydrolase 18 family. Chitinase class III subfamily.</text>
</comment>
<dbReference type="GO" id="GO:0008843">
    <property type="term" value="F:endochitinase activity"/>
    <property type="evidence" value="ECO:0007669"/>
    <property type="project" value="UniProtKB-EC"/>
</dbReference>
<protein>
    <recommendedName>
        <fullName evidence="4">chitinase</fullName>
        <ecNumber evidence="4">3.2.1.14</ecNumber>
    </recommendedName>
</protein>
<evidence type="ECO:0000256" key="5">
    <source>
        <dbReference type="ARBA" id="ARBA00022475"/>
    </source>
</evidence>
<dbReference type="InterPro" id="IPR001223">
    <property type="entry name" value="Glyco_hydro18_cat"/>
</dbReference>
<feature type="compositionally biased region" description="Low complexity" evidence="21">
    <location>
        <begin position="522"/>
        <end position="546"/>
    </location>
</feature>
<dbReference type="Proteomes" id="UP000247233">
    <property type="component" value="Unassembled WGS sequence"/>
</dbReference>
<dbReference type="InterPro" id="IPR001579">
    <property type="entry name" value="Glyco_hydro_18_chit_AS"/>
</dbReference>
<keyword evidence="9 22" id="KW-0732">Signal</keyword>
<keyword evidence="15" id="KW-0449">Lipoprotein</keyword>
<dbReference type="SUPFAM" id="SSF51445">
    <property type="entry name" value="(Trans)glycosidases"/>
    <property type="match status" value="1"/>
</dbReference>
<evidence type="ECO:0000256" key="21">
    <source>
        <dbReference type="SAM" id="MobiDB-lite"/>
    </source>
</evidence>
<keyword evidence="13" id="KW-0325">Glycoprotein</keyword>
<evidence type="ECO:0000256" key="11">
    <source>
        <dbReference type="ARBA" id="ARBA00023024"/>
    </source>
</evidence>
<dbReference type="EC" id="3.2.1.14" evidence="4"/>
<evidence type="ECO:0000256" key="10">
    <source>
        <dbReference type="ARBA" id="ARBA00022801"/>
    </source>
</evidence>
<sequence length="556" mass="56963">MWSKLLTVTAAVASLTPFVSAFDAEAKNNVAIYYGQGYDQKRLSHFCAETSLDIINLGFIDIFPDQGPAGWPGSDFGNQCDGTTYQVGSVSTDLLKGCYQLIEDIPICQAAGKKVLLSLGGSTPTNQQILSNSSAVNFADFLWGAFGPKTDEWVNNNGPRPFGDVVVDGFDFDIEHNGGFGYAVMINHFRQLFKQAPDQTFYISGAPQCQIPDKQLADAITNSVFDFIWVQFYNTDGCAAIDYDFVSDVSTGFNFDSWVSFINGGKSRNAKLYMGLPASASAANAGFYITPAEASILATKYMGLYPDTFGGMMVWEATASDENSVDGVSFAGAMKDILLELDPLPVTTSSSVAVASSTPVPSTTAVPSSVLTTSSSVVSSSTLSAVTSSTIVVPTSPVSASTVVAPSTPVLSSTSSATSSPVVVSSSVSVPAISLTTSVHSTTPVLSSLSIVSSSSVVASSPVVSIAPAITTSSISFSPSPVVASSSPVALSSSVSSSSPAVPSSSVVSSVSVASSAIATSGIPFSSSSSVVPVSPIASSSSVVSGSPPPSSPASS</sequence>
<evidence type="ECO:0000313" key="25">
    <source>
        <dbReference type="Proteomes" id="UP000247233"/>
    </source>
</evidence>
<keyword evidence="11" id="KW-0146">Chitin degradation</keyword>
<keyword evidence="16 20" id="KW-0326">Glycosidase</keyword>
<evidence type="ECO:0000256" key="3">
    <source>
        <dbReference type="ARBA" id="ARBA00004609"/>
    </source>
</evidence>
<evidence type="ECO:0000256" key="2">
    <source>
        <dbReference type="ARBA" id="ARBA00004191"/>
    </source>
</evidence>
<evidence type="ECO:0000256" key="22">
    <source>
        <dbReference type="SAM" id="SignalP"/>
    </source>
</evidence>
<comment type="catalytic activity">
    <reaction evidence="1">
        <text>Random endo-hydrolysis of N-acetyl-beta-D-glucosaminide (1-&gt;4)-beta-linkages in chitin and chitodextrins.</text>
        <dbReference type="EC" id="3.2.1.14"/>
    </reaction>
</comment>
<name>A0A317W112_9EURO</name>
<evidence type="ECO:0000256" key="1">
    <source>
        <dbReference type="ARBA" id="ARBA00000822"/>
    </source>
</evidence>
<comment type="subcellular location">
    <subcellularLocation>
        <location evidence="3">Cell membrane</location>
        <topology evidence="3">Lipid-anchor</topology>
        <topology evidence="3">GPI-anchor</topology>
    </subcellularLocation>
    <subcellularLocation>
        <location evidence="2">Secreted</location>
        <location evidence="2">Cell wall</location>
    </subcellularLocation>
</comment>
<keyword evidence="12" id="KW-0472">Membrane</keyword>
<dbReference type="AlphaFoldDB" id="A0A317W112"/>
<dbReference type="PROSITE" id="PS01095">
    <property type="entry name" value="GH18_1"/>
    <property type="match status" value="1"/>
</dbReference>
<dbReference type="InterPro" id="IPR050542">
    <property type="entry name" value="Glycosyl_Hydrlase18_Chitinase"/>
</dbReference>
<feature type="domain" description="GH18" evidence="23">
    <location>
        <begin position="28"/>
        <end position="341"/>
    </location>
</feature>
<accession>A0A317W112</accession>
<dbReference type="PANTHER" id="PTHR45708">
    <property type="entry name" value="ENDOCHITINASE"/>
    <property type="match status" value="1"/>
</dbReference>
<dbReference type="Gene3D" id="3.20.20.80">
    <property type="entry name" value="Glycosidases"/>
    <property type="match status" value="1"/>
</dbReference>
<evidence type="ECO:0000256" key="9">
    <source>
        <dbReference type="ARBA" id="ARBA00022729"/>
    </source>
</evidence>
<dbReference type="VEuPathDB" id="FungiDB:BO70DRAFT_293214"/>
<evidence type="ECO:0000256" key="7">
    <source>
        <dbReference type="ARBA" id="ARBA00022622"/>
    </source>
</evidence>
<evidence type="ECO:0000256" key="17">
    <source>
        <dbReference type="ARBA" id="ARBA00023326"/>
    </source>
</evidence>
<dbReference type="GO" id="GO:0008061">
    <property type="term" value="F:chitin binding"/>
    <property type="evidence" value="ECO:0007669"/>
    <property type="project" value="UniProtKB-KW"/>
</dbReference>
<dbReference type="STRING" id="1448321.A0A317W112"/>
<evidence type="ECO:0000256" key="8">
    <source>
        <dbReference type="ARBA" id="ARBA00022669"/>
    </source>
</evidence>
<proteinExistence type="inferred from homology"/>
<dbReference type="EMBL" id="MSFL01000015">
    <property type="protein sequence ID" value="PWY79579.1"/>
    <property type="molecule type" value="Genomic_DNA"/>
</dbReference>
<evidence type="ECO:0000256" key="19">
    <source>
        <dbReference type="ARBA" id="ARBA00025727"/>
    </source>
</evidence>
<evidence type="ECO:0000256" key="16">
    <source>
        <dbReference type="ARBA" id="ARBA00023295"/>
    </source>
</evidence>
<feature type="compositionally biased region" description="Pro residues" evidence="21">
    <location>
        <begin position="547"/>
        <end position="556"/>
    </location>
</feature>
<evidence type="ECO:0000256" key="14">
    <source>
        <dbReference type="ARBA" id="ARBA00023277"/>
    </source>
</evidence>
<dbReference type="FunFam" id="3.20.20.80:FF:000150">
    <property type="entry name" value="Class III chitinase ChiA1"/>
    <property type="match status" value="1"/>
</dbReference>
<dbReference type="PROSITE" id="PS51910">
    <property type="entry name" value="GH18_2"/>
    <property type="match status" value="1"/>
</dbReference>
<comment type="caution">
    <text evidence="24">The sequence shown here is derived from an EMBL/GenBank/DDBJ whole genome shotgun (WGS) entry which is preliminary data.</text>
</comment>
<evidence type="ECO:0000256" key="6">
    <source>
        <dbReference type="ARBA" id="ARBA00022512"/>
    </source>
</evidence>
<dbReference type="RefSeq" id="XP_025398602.1">
    <property type="nucleotide sequence ID" value="XM_025539431.1"/>
</dbReference>
<feature type="chain" id="PRO_5016462493" description="chitinase" evidence="22">
    <location>
        <begin position="22"/>
        <end position="556"/>
    </location>
</feature>
<keyword evidence="10 20" id="KW-0378">Hydrolase</keyword>
<keyword evidence="6" id="KW-0964">Secreted</keyword>
<organism evidence="24 25">
    <name type="scientific">Aspergillus heteromorphus CBS 117.55</name>
    <dbReference type="NCBI Taxonomy" id="1448321"/>
    <lineage>
        <taxon>Eukaryota</taxon>
        <taxon>Fungi</taxon>
        <taxon>Dikarya</taxon>
        <taxon>Ascomycota</taxon>
        <taxon>Pezizomycotina</taxon>
        <taxon>Eurotiomycetes</taxon>
        <taxon>Eurotiomycetidae</taxon>
        <taxon>Eurotiales</taxon>
        <taxon>Aspergillaceae</taxon>
        <taxon>Aspergillus</taxon>
        <taxon>Aspergillus subgen. Circumdati</taxon>
    </lineage>
</organism>
<dbReference type="GO" id="GO:0005886">
    <property type="term" value="C:plasma membrane"/>
    <property type="evidence" value="ECO:0007669"/>
    <property type="project" value="UniProtKB-SubCell"/>
</dbReference>
<evidence type="ECO:0000256" key="20">
    <source>
        <dbReference type="RuleBase" id="RU000489"/>
    </source>
</evidence>
<dbReference type="PANTHER" id="PTHR45708:SF47">
    <property type="entry name" value="ENDOCHITINASE A"/>
    <property type="match status" value="1"/>
</dbReference>
<feature type="signal peptide" evidence="22">
    <location>
        <begin position="1"/>
        <end position="21"/>
    </location>
</feature>
<reference evidence="24 25" key="1">
    <citation type="submission" date="2016-12" db="EMBL/GenBank/DDBJ databases">
        <title>The genomes of Aspergillus section Nigri reveals drivers in fungal speciation.</title>
        <authorList>
            <consortium name="DOE Joint Genome Institute"/>
            <person name="Vesth T.C."/>
            <person name="Nybo J."/>
            <person name="Theobald S."/>
            <person name="Brandl J."/>
            <person name="Frisvad J.C."/>
            <person name="Nielsen K.F."/>
            <person name="Lyhne E.K."/>
            <person name="Kogle M.E."/>
            <person name="Kuo A."/>
            <person name="Riley R."/>
            <person name="Clum A."/>
            <person name="Nolan M."/>
            <person name="Lipzen A."/>
            <person name="Salamov A."/>
            <person name="Henrissat B."/>
            <person name="Wiebenga A."/>
            <person name="De Vries R.P."/>
            <person name="Grigoriev I.V."/>
            <person name="Mortensen U.H."/>
            <person name="Andersen M.R."/>
            <person name="Baker S.E."/>
        </authorList>
    </citation>
    <scope>NUCLEOTIDE SEQUENCE [LARGE SCALE GENOMIC DNA]</scope>
    <source>
        <strain evidence="24 25">CBS 117.55</strain>
    </source>
</reference>
<feature type="region of interest" description="Disordered" evidence="21">
    <location>
        <begin position="522"/>
        <end position="556"/>
    </location>
</feature>
<keyword evidence="8" id="KW-0147">Chitin-binding</keyword>
<evidence type="ECO:0000256" key="4">
    <source>
        <dbReference type="ARBA" id="ARBA00012729"/>
    </source>
</evidence>
<evidence type="ECO:0000313" key="24">
    <source>
        <dbReference type="EMBL" id="PWY79579.1"/>
    </source>
</evidence>
<evidence type="ECO:0000256" key="13">
    <source>
        <dbReference type="ARBA" id="ARBA00023180"/>
    </source>
</evidence>
<keyword evidence="17" id="KW-0624">Polysaccharide degradation</keyword>
<evidence type="ECO:0000256" key="18">
    <source>
        <dbReference type="ARBA" id="ARBA00024658"/>
    </source>
</evidence>
<keyword evidence="7" id="KW-0336">GPI-anchor</keyword>
<dbReference type="InterPro" id="IPR017853">
    <property type="entry name" value="GH"/>
</dbReference>
<evidence type="ECO:0000256" key="12">
    <source>
        <dbReference type="ARBA" id="ARBA00023136"/>
    </source>
</evidence>
<dbReference type="GO" id="GO:0006032">
    <property type="term" value="P:chitin catabolic process"/>
    <property type="evidence" value="ECO:0007669"/>
    <property type="project" value="UniProtKB-KW"/>
</dbReference>
<dbReference type="GO" id="GO:0000272">
    <property type="term" value="P:polysaccharide catabolic process"/>
    <property type="evidence" value="ECO:0007669"/>
    <property type="project" value="UniProtKB-KW"/>
</dbReference>
<keyword evidence="6" id="KW-0134">Cell wall</keyword>
<dbReference type="OrthoDB" id="6020543at2759"/>
<dbReference type="InterPro" id="IPR045321">
    <property type="entry name" value="Cts1-like"/>
</dbReference>
<dbReference type="CDD" id="cd02877">
    <property type="entry name" value="GH18_hevamine_XipI_class_III"/>
    <property type="match status" value="1"/>
</dbReference>
<evidence type="ECO:0000256" key="15">
    <source>
        <dbReference type="ARBA" id="ARBA00023288"/>
    </source>
</evidence>
<dbReference type="Pfam" id="PF00704">
    <property type="entry name" value="Glyco_hydro_18"/>
    <property type="match status" value="1"/>
</dbReference>
<keyword evidence="25" id="KW-1185">Reference proteome</keyword>
<evidence type="ECO:0000259" key="23">
    <source>
        <dbReference type="PROSITE" id="PS51910"/>
    </source>
</evidence>